<keyword evidence="3" id="KW-1133">Transmembrane helix</keyword>
<dbReference type="RefSeq" id="XP_007316789.1">
    <property type="nucleotide sequence ID" value="XM_007316727.1"/>
</dbReference>
<dbReference type="AlphaFoldDB" id="F8NQL0"/>
<dbReference type="PANTHER" id="PTHR11360:SF234">
    <property type="entry name" value="MFS-TYPE TRANSPORTER DBAD-RELATED"/>
    <property type="match status" value="1"/>
</dbReference>
<feature type="domain" description="Major facilitator superfamily (MFS) profile" evidence="4">
    <location>
        <begin position="259"/>
        <end position="447"/>
    </location>
</feature>
<dbReference type="Gene3D" id="1.20.1250.20">
    <property type="entry name" value="MFS general substrate transporter like domains"/>
    <property type="match status" value="2"/>
</dbReference>
<evidence type="ECO:0000259" key="4">
    <source>
        <dbReference type="PROSITE" id="PS50850"/>
    </source>
</evidence>
<feature type="transmembrane region" description="Helical" evidence="3">
    <location>
        <begin position="115"/>
        <end position="136"/>
    </location>
</feature>
<dbReference type="HOGENOM" id="CLU_001265_1_1_1"/>
<keyword evidence="3" id="KW-0812">Transmembrane</keyword>
<feature type="transmembrane region" description="Helical" evidence="3">
    <location>
        <begin position="259"/>
        <end position="281"/>
    </location>
</feature>
<dbReference type="KEGG" id="sla:SERLADRAFT_463837"/>
<dbReference type="SUPFAM" id="SSF103473">
    <property type="entry name" value="MFS general substrate transporter"/>
    <property type="match status" value="1"/>
</dbReference>
<dbReference type="GO" id="GO:0022857">
    <property type="term" value="F:transmembrane transporter activity"/>
    <property type="evidence" value="ECO:0007669"/>
    <property type="project" value="InterPro"/>
</dbReference>
<reference evidence="5" key="1">
    <citation type="submission" date="2011-04" db="EMBL/GenBank/DDBJ databases">
        <title>Evolution of plant cell wall degrading machinery underlies the functional diversity of forest fungi.</title>
        <authorList>
            <consortium name="US DOE Joint Genome Institute (JGI-PGF)"/>
            <person name="Eastwood D.C."/>
            <person name="Floudas D."/>
            <person name="Binder M."/>
            <person name="Majcherczyk A."/>
            <person name="Schneider P."/>
            <person name="Aerts A."/>
            <person name="Asiegbu F.O."/>
            <person name="Baker S.E."/>
            <person name="Barry K."/>
            <person name="Bendiksby M."/>
            <person name="Blumentritt M."/>
            <person name="Coutinho P.M."/>
            <person name="Cullen D."/>
            <person name="Cullen D."/>
            <person name="Gathman A."/>
            <person name="Goodell B."/>
            <person name="Henrissat B."/>
            <person name="Ihrmark K."/>
            <person name="Kauserud H."/>
            <person name="Kohler A."/>
            <person name="LaButti K."/>
            <person name="Lapidus A."/>
            <person name="Lavin J.L."/>
            <person name="Lee Y.-H."/>
            <person name="Lindquist E."/>
            <person name="Lilly W."/>
            <person name="Lucas S."/>
            <person name="Morin E."/>
            <person name="Murat C."/>
            <person name="Oguiza J.A."/>
            <person name="Park J."/>
            <person name="Pisabarro A.G."/>
            <person name="Riley R."/>
            <person name="Rosling A."/>
            <person name="Salamov A."/>
            <person name="Schmidt O."/>
            <person name="Schmutz J."/>
            <person name="Skrede I."/>
            <person name="Stenlid J."/>
            <person name="Wiebenga A."/>
            <person name="Xie X."/>
            <person name="Kues U."/>
            <person name="Hibbett D.S."/>
            <person name="Hoffmeister D."/>
            <person name="Hogberg N."/>
            <person name="Martin F."/>
            <person name="Grigoriev I.V."/>
            <person name="Watkinson S.C."/>
        </authorList>
    </citation>
    <scope>NUCLEOTIDE SEQUENCE</scope>
    <source>
        <strain evidence="5">S7.9</strain>
    </source>
</reference>
<feature type="transmembrane region" description="Helical" evidence="3">
    <location>
        <begin position="325"/>
        <end position="343"/>
    </location>
</feature>
<dbReference type="GO" id="GO:0016020">
    <property type="term" value="C:membrane"/>
    <property type="evidence" value="ECO:0007669"/>
    <property type="project" value="UniProtKB-SubCell"/>
</dbReference>
<accession>F8NQL0</accession>
<sequence length="447" mass="47992">MSNHSEDRTITATPVQGCHETLEKDHQQLESQQAPVSAAAPPDGGMEAWLTVAGACMINFCTFGYINAFGVYQDYYTRVLLSDRTASDISWIGSFQLFMLYAPGALVGKAFDAGYFHHLSSIGIILYVFSMFMLSLVQPGQYYQIFLSHGVGMGIGQGLLYVPSLSIVAHHFKRRRALATGIVVSGASAGGIIFPIMLNILFAESGIGFANGVRASAALVAGLLFIAKFLMKTRPPPKMPSSTGSTGSTYIKDILTDGAYIWSIAGAFLVNVGMFFPFFYLELFSTAHNISDQLAFYSLAMLNAGSLVGRVIPTFLADRIGVYNMLLPSIFMSAVTLFGLIGANNTGSVYALAVLFGFSSGAYVSLIPSLLATLCRHMGEIGIRIGIAFSVVAVAMLIGTPVNGAILGRAYSWNSAIIFSGICISAGLILMVISRVIFVRRKRNQQD</sequence>
<evidence type="ECO:0000313" key="5">
    <source>
        <dbReference type="EMBL" id="EGO26616.1"/>
    </source>
</evidence>
<keyword evidence="3" id="KW-0472">Membrane</keyword>
<protein>
    <recommendedName>
        <fullName evidence="4">Major facilitator superfamily (MFS) profile domain-containing protein</fullName>
    </recommendedName>
</protein>
<feature type="transmembrane region" description="Helical" evidence="3">
    <location>
        <begin position="417"/>
        <end position="438"/>
    </location>
</feature>
<dbReference type="Pfam" id="PF07690">
    <property type="entry name" value="MFS_1"/>
    <property type="match status" value="1"/>
</dbReference>
<feature type="transmembrane region" description="Helical" evidence="3">
    <location>
        <begin position="48"/>
        <end position="69"/>
    </location>
</feature>
<feature type="transmembrane region" description="Helical" evidence="3">
    <location>
        <begin position="142"/>
        <end position="165"/>
    </location>
</feature>
<feature type="transmembrane region" description="Helical" evidence="3">
    <location>
        <begin position="387"/>
        <end position="411"/>
    </location>
</feature>
<dbReference type="Proteomes" id="UP000008064">
    <property type="component" value="Unassembled WGS sequence"/>
</dbReference>
<dbReference type="InterPro" id="IPR011701">
    <property type="entry name" value="MFS"/>
</dbReference>
<dbReference type="GeneID" id="18818640"/>
<dbReference type="PANTHER" id="PTHR11360">
    <property type="entry name" value="MONOCARBOXYLATE TRANSPORTER"/>
    <property type="match status" value="1"/>
</dbReference>
<name>F8NQL0_SERL9</name>
<proteinExistence type="inferred from homology"/>
<dbReference type="InterPro" id="IPR020846">
    <property type="entry name" value="MFS_dom"/>
</dbReference>
<evidence type="ECO:0000256" key="2">
    <source>
        <dbReference type="ARBA" id="ARBA00006727"/>
    </source>
</evidence>
<dbReference type="InterPro" id="IPR036259">
    <property type="entry name" value="MFS_trans_sf"/>
</dbReference>
<dbReference type="OrthoDB" id="6499973at2759"/>
<evidence type="ECO:0000256" key="3">
    <source>
        <dbReference type="SAM" id="Phobius"/>
    </source>
</evidence>
<evidence type="ECO:0000256" key="1">
    <source>
        <dbReference type="ARBA" id="ARBA00004141"/>
    </source>
</evidence>
<feature type="transmembrane region" description="Helical" evidence="3">
    <location>
        <begin position="177"/>
        <end position="201"/>
    </location>
</feature>
<comment type="similarity">
    <text evidence="2">Belongs to the major facilitator superfamily. Monocarboxylate porter (TC 2.A.1.13) family.</text>
</comment>
<gene>
    <name evidence="5" type="ORF">SERLADRAFT_463837</name>
</gene>
<feature type="transmembrane region" description="Helical" evidence="3">
    <location>
        <begin position="89"/>
        <end position="108"/>
    </location>
</feature>
<dbReference type="PROSITE" id="PS50850">
    <property type="entry name" value="MFS"/>
    <property type="match status" value="1"/>
</dbReference>
<feature type="transmembrane region" description="Helical" evidence="3">
    <location>
        <begin position="349"/>
        <end position="375"/>
    </location>
</feature>
<feature type="transmembrane region" description="Helical" evidence="3">
    <location>
        <begin position="213"/>
        <end position="231"/>
    </location>
</feature>
<dbReference type="InterPro" id="IPR050327">
    <property type="entry name" value="Proton-linked_MCT"/>
</dbReference>
<organism>
    <name type="scientific">Serpula lacrymans var. lacrymans (strain S7.9)</name>
    <name type="common">Dry rot fungus</name>
    <dbReference type="NCBI Taxonomy" id="578457"/>
    <lineage>
        <taxon>Eukaryota</taxon>
        <taxon>Fungi</taxon>
        <taxon>Dikarya</taxon>
        <taxon>Basidiomycota</taxon>
        <taxon>Agaricomycotina</taxon>
        <taxon>Agaricomycetes</taxon>
        <taxon>Agaricomycetidae</taxon>
        <taxon>Boletales</taxon>
        <taxon>Coniophorineae</taxon>
        <taxon>Serpulaceae</taxon>
        <taxon>Serpula</taxon>
    </lineage>
</organism>
<feature type="transmembrane region" description="Helical" evidence="3">
    <location>
        <begin position="293"/>
        <end position="313"/>
    </location>
</feature>
<comment type="subcellular location">
    <subcellularLocation>
        <location evidence="1">Membrane</location>
        <topology evidence="1">Multi-pass membrane protein</topology>
    </subcellularLocation>
</comment>
<dbReference type="EMBL" id="GL945432">
    <property type="protein sequence ID" value="EGO26616.1"/>
    <property type="molecule type" value="Genomic_DNA"/>
</dbReference>